<organism evidence="1 2">
    <name type="scientific">Granulicatella seriolae</name>
    <dbReference type="NCBI Taxonomy" id="2967226"/>
    <lineage>
        <taxon>Bacteria</taxon>
        <taxon>Bacillati</taxon>
        <taxon>Bacillota</taxon>
        <taxon>Bacilli</taxon>
        <taxon>Lactobacillales</taxon>
        <taxon>Carnobacteriaceae</taxon>
        <taxon>Granulicatella</taxon>
    </lineage>
</organism>
<reference evidence="1" key="1">
    <citation type="submission" date="2022-07" db="EMBL/GenBank/DDBJ databases">
        <authorList>
            <person name="Jung M.-Y."/>
            <person name="Lee M."/>
        </authorList>
    </citation>
    <scope>NUCLEOTIDE SEQUENCE</scope>
    <source>
        <strain evidence="1">S8</strain>
    </source>
</reference>
<dbReference type="EMBL" id="JANHNZ010000009">
    <property type="protein sequence ID" value="MCQ9210585.1"/>
    <property type="molecule type" value="Genomic_DNA"/>
</dbReference>
<proteinExistence type="predicted"/>
<name>A0ABT1WPZ5_9LACT</name>
<reference evidence="1" key="2">
    <citation type="journal article" date="2023" name="Curr. Microbiol.">
        <title>Granulicatella seriolae sp. nov., a Novel Facultative Anaerobe Isolated from Yellowtail Marine Fish.</title>
        <authorList>
            <person name="Lee M."/>
            <person name="Choi Y.J."/>
            <person name="Farooq A."/>
            <person name="Jeong J.B."/>
            <person name="Jung M.Y."/>
        </authorList>
    </citation>
    <scope>NUCLEOTIDE SEQUENCE</scope>
    <source>
        <strain evidence="1">S8</strain>
    </source>
</reference>
<evidence type="ECO:0000313" key="1">
    <source>
        <dbReference type="EMBL" id="MCQ9210585.1"/>
    </source>
</evidence>
<dbReference type="Pfam" id="PF08843">
    <property type="entry name" value="AbiEii"/>
    <property type="match status" value="1"/>
</dbReference>
<keyword evidence="1" id="KW-0808">Transferase</keyword>
<protein>
    <submittedName>
        <fullName evidence="1">Nucleotidyl transferase AbiEii/AbiGii toxin family protein</fullName>
    </submittedName>
</protein>
<reference evidence="1" key="3">
    <citation type="journal article" date="2023" name="Microbiol. Resour. Announc.">
        <title>Draft Genome Sequence of Granulicatella sp. Strain S8, Isolated from a Marine Fish, Seriola quinqueradiata.</title>
        <authorList>
            <person name="Lee M."/>
            <person name="Farooq A."/>
            <person name="Jeong J.B."/>
            <person name="Jung M.Y."/>
        </authorList>
    </citation>
    <scope>NUCLEOTIDE SEQUENCE</scope>
    <source>
        <strain evidence="1">S8</strain>
    </source>
</reference>
<gene>
    <name evidence="1" type="ORF">NPA36_08480</name>
</gene>
<dbReference type="RefSeq" id="WP_256945696.1">
    <property type="nucleotide sequence ID" value="NZ_JANHNZ010000009.1"/>
</dbReference>
<dbReference type="InterPro" id="IPR014942">
    <property type="entry name" value="AbiEii"/>
</dbReference>
<keyword evidence="2" id="KW-1185">Reference proteome</keyword>
<dbReference type="GO" id="GO:0016740">
    <property type="term" value="F:transferase activity"/>
    <property type="evidence" value="ECO:0007669"/>
    <property type="project" value="UniProtKB-KW"/>
</dbReference>
<evidence type="ECO:0000313" key="2">
    <source>
        <dbReference type="Proteomes" id="UP001059480"/>
    </source>
</evidence>
<dbReference type="Proteomes" id="UP001059480">
    <property type="component" value="Unassembled WGS sequence"/>
</dbReference>
<sequence length="284" mass="32671">MIFKNAMSFKSKIKEIAIEKGISTQQVQQNYLIEAFLIKLSKSSYRNNFIIKGGYLIGGIVGLDNRATMDLDTTVKGFDLTINNLSKIARLIVKVPTEESFEFEFEGVEEIRKIDTYPGYRIKMIASFEKIREVVTVDVTSGDAITPKEIDFNFRMIFSDEKIELLSYPIETILAEKIETILSRGVGTTRPRDYYDVYILYKLKLDVIHYGVLKDALFNTKGKRQSIFKFSESNDILGAIRNSTFQQQLWAKYQSQYVYAKELSFDEVLDSFTHLVSEIDILSI</sequence>
<comment type="caution">
    <text evidence="1">The sequence shown here is derived from an EMBL/GenBank/DDBJ whole genome shotgun (WGS) entry which is preliminary data.</text>
</comment>
<accession>A0ABT1WPZ5</accession>